<protein>
    <submittedName>
        <fullName evidence="2">Uncharacterized protein</fullName>
    </submittedName>
</protein>
<feature type="compositionally biased region" description="Low complexity" evidence="1">
    <location>
        <begin position="1"/>
        <end position="14"/>
    </location>
</feature>
<evidence type="ECO:0000313" key="2">
    <source>
        <dbReference type="EMBL" id="SPC81238.1"/>
    </source>
</evidence>
<sequence>MVTSPTGSSPPSTTNSDWISPSTEFTQARSHQSSEILPDLERSRPDLEEISLD</sequence>
<evidence type="ECO:0000256" key="1">
    <source>
        <dbReference type="SAM" id="MobiDB-lite"/>
    </source>
</evidence>
<accession>A0A2N9F2A7</accession>
<gene>
    <name evidence="2" type="ORF">FSB_LOCUS9120</name>
</gene>
<proteinExistence type="predicted"/>
<name>A0A2N9F2A7_FAGSY</name>
<dbReference type="AlphaFoldDB" id="A0A2N9F2A7"/>
<reference evidence="2" key="1">
    <citation type="submission" date="2018-02" db="EMBL/GenBank/DDBJ databases">
        <authorList>
            <person name="Cohen D.B."/>
            <person name="Kent A.D."/>
        </authorList>
    </citation>
    <scope>NUCLEOTIDE SEQUENCE</scope>
</reference>
<feature type="compositionally biased region" description="Polar residues" evidence="1">
    <location>
        <begin position="15"/>
        <end position="35"/>
    </location>
</feature>
<organism evidence="2">
    <name type="scientific">Fagus sylvatica</name>
    <name type="common">Beechnut</name>
    <dbReference type="NCBI Taxonomy" id="28930"/>
    <lineage>
        <taxon>Eukaryota</taxon>
        <taxon>Viridiplantae</taxon>
        <taxon>Streptophyta</taxon>
        <taxon>Embryophyta</taxon>
        <taxon>Tracheophyta</taxon>
        <taxon>Spermatophyta</taxon>
        <taxon>Magnoliopsida</taxon>
        <taxon>eudicotyledons</taxon>
        <taxon>Gunneridae</taxon>
        <taxon>Pentapetalae</taxon>
        <taxon>rosids</taxon>
        <taxon>fabids</taxon>
        <taxon>Fagales</taxon>
        <taxon>Fagaceae</taxon>
        <taxon>Fagus</taxon>
    </lineage>
</organism>
<dbReference type="EMBL" id="OIVN01000502">
    <property type="protein sequence ID" value="SPC81238.1"/>
    <property type="molecule type" value="Genomic_DNA"/>
</dbReference>
<feature type="region of interest" description="Disordered" evidence="1">
    <location>
        <begin position="1"/>
        <end position="53"/>
    </location>
</feature>